<evidence type="ECO:0000313" key="2">
    <source>
        <dbReference type="Proteomes" id="UP000053923"/>
    </source>
</evidence>
<organism evidence="1 2">
    <name type="scientific">Streptomyces regalis</name>
    <dbReference type="NCBI Taxonomy" id="68262"/>
    <lineage>
        <taxon>Bacteria</taxon>
        <taxon>Bacillati</taxon>
        <taxon>Actinomycetota</taxon>
        <taxon>Actinomycetes</taxon>
        <taxon>Kitasatosporales</taxon>
        <taxon>Streptomycetaceae</taxon>
        <taxon>Streptomyces</taxon>
    </lineage>
</organism>
<dbReference type="Proteomes" id="UP000053923">
    <property type="component" value="Unassembled WGS sequence"/>
</dbReference>
<comment type="caution">
    <text evidence="1">The sequence shown here is derived from an EMBL/GenBank/DDBJ whole genome shotgun (WGS) entry which is preliminary data.</text>
</comment>
<evidence type="ECO:0000313" key="1">
    <source>
        <dbReference type="EMBL" id="KUL45146.1"/>
    </source>
</evidence>
<dbReference type="AlphaFoldDB" id="A0A0X3VNL1"/>
<keyword evidence="2" id="KW-1185">Reference proteome</keyword>
<reference evidence="2" key="1">
    <citation type="submission" date="2015-10" db="EMBL/GenBank/DDBJ databases">
        <authorList>
            <person name="Ju K.-S."/>
            <person name="Doroghazi J.R."/>
            <person name="Metcalf W.W."/>
        </authorList>
    </citation>
    <scope>NUCLEOTIDE SEQUENCE [LARGE SCALE GENOMIC DNA]</scope>
    <source>
        <strain evidence="2">NRRL 3151</strain>
    </source>
</reference>
<dbReference type="EMBL" id="LLZG01000015">
    <property type="protein sequence ID" value="KUL45146.1"/>
    <property type="molecule type" value="Genomic_DNA"/>
</dbReference>
<sequence>MRCRPNSHAWSCTSDDHVSRLGHYAAPGSCPTTWPGKDSVGHNAPGRLASVGAVHRDPTQAGAFFGFAAPKLSYDRHNPEQQKRLLGNAFSGLGWDVSRLLASPHQTLDLHFAPCNLSPDTDVMSA</sequence>
<accession>A0A0X3VNL1</accession>
<name>A0A0X3VNL1_9ACTN</name>
<dbReference type="RefSeq" id="WP_062698661.1">
    <property type="nucleotide sequence ID" value="NZ_LLZG01000015.1"/>
</dbReference>
<proteinExistence type="predicted"/>
<gene>
    <name evidence="1" type="ORF">ADL12_04370</name>
</gene>
<protein>
    <submittedName>
        <fullName evidence="1">Uncharacterized protein</fullName>
    </submittedName>
</protein>